<accession>A0AAV6KCU0</accession>
<sequence>MLNGFLVRLECVIVNVYAPNEAASRQELWSVLYQLKSVPQIPWCIGGDSNKIKALCERSGGNRVDRNMR</sequence>
<dbReference type="AlphaFoldDB" id="A0AAV6KCU0"/>
<gene>
    <name evidence="1" type="ORF">RHGRI_015315</name>
</gene>
<dbReference type="InterPro" id="IPR036691">
    <property type="entry name" value="Endo/exonu/phosph_ase_sf"/>
</dbReference>
<dbReference type="SUPFAM" id="SSF56219">
    <property type="entry name" value="DNase I-like"/>
    <property type="match status" value="1"/>
</dbReference>
<dbReference type="Gene3D" id="3.60.10.10">
    <property type="entry name" value="Endonuclease/exonuclease/phosphatase"/>
    <property type="match status" value="1"/>
</dbReference>
<evidence type="ECO:0000313" key="2">
    <source>
        <dbReference type="Proteomes" id="UP000823749"/>
    </source>
</evidence>
<proteinExistence type="predicted"/>
<dbReference type="Proteomes" id="UP000823749">
    <property type="component" value="Chromosome 5"/>
</dbReference>
<dbReference type="EMBL" id="JACTNZ010000005">
    <property type="protein sequence ID" value="KAG5550313.1"/>
    <property type="molecule type" value="Genomic_DNA"/>
</dbReference>
<name>A0AAV6KCU0_9ERIC</name>
<comment type="caution">
    <text evidence="1">The sequence shown here is derived from an EMBL/GenBank/DDBJ whole genome shotgun (WGS) entry which is preliminary data.</text>
</comment>
<organism evidence="1 2">
    <name type="scientific">Rhododendron griersonianum</name>
    <dbReference type="NCBI Taxonomy" id="479676"/>
    <lineage>
        <taxon>Eukaryota</taxon>
        <taxon>Viridiplantae</taxon>
        <taxon>Streptophyta</taxon>
        <taxon>Embryophyta</taxon>
        <taxon>Tracheophyta</taxon>
        <taxon>Spermatophyta</taxon>
        <taxon>Magnoliopsida</taxon>
        <taxon>eudicotyledons</taxon>
        <taxon>Gunneridae</taxon>
        <taxon>Pentapetalae</taxon>
        <taxon>asterids</taxon>
        <taxon>Ericales</taxon>
        <taxon>Ericaceae</taxon>
        <taxon>Ericoideae</taxon>
        <taxon>Rhodoreae</taxon>
        <taxon>Rhododendron</taxon>
    </lineage>
</organism>
<protein>
    <submittedName>
        <fullName evidence="1">Uncharacterized protein</fullName>
    </submittedName>
</protein>
<reference evidence="1" key="1">
    <citation type="submission" date="2020-08" db="EMBL/GenBank/DDBJ databases">
        <title>Plant Genome Project.</title>
        <authorList>
            <person name="Zhang R.-G."/>
        </authorList>
    </citation>
    <scope>NUCLEOTIDE SEQUENCE</scope>
    <source>
        <strain evidence="1">WSP0</strain>
        <tissue evidence="1">Leaf</tissue>
    </source>
</reference>
<keyword evidence="2" id="KW-1185">Reference proteome</keyword>
<evidence type="ECO:0000313" key="1">
    <source>
        <dbReference type="EMBL" id="KAG5550313.1"/>
    </source>
</evidence>